<feature type="domain" description="Flagellar assembly protein T C-terminal" evidence="1">
    <location>
        <begin position="309"/>
        <end position="383"/>
    </location>
</feature>
<dbReference type="EMBL" id="PPSX01000052">
    <property type="protein sequence ID" value="RZQ52499.1"/>
    <property type="molecule type" value="Genomic_DNA"/>
</dbReference>
<feature type="domain" description="Flagellar assembly protein T N-terminal" evidence="3">
    <location>
        <begin position="19"/>
        <end position="105"/>
    </location>
</feature>
<evidence type="ECO:0000259" key="1">
    <source>
        <dbReference type="Pfam" id="PF16538"/>
    </source>
</evidence>
<dbReference type="InterPro" id="IPR032370">
    <property type="entry name" value="FlgT_N"/>
</dbReference>
<evidence type="ECO:0000313" key="5">
    <source>
        <dbReference type="Proteomes" id="UP000291338"/>
    </source>
</evidence>
<dbReference type="Pfam" id="PF16538">
    <property type="entry name" value="FlgT_C"/>
    <property type="match status" value="1"/>
</dbReference>
<reference evidence="4 5" key="1">
    <citation type="submission" date="2018-01" db="EMBL/GenBank/DDBJ databases">
        <title>Co-occurrence of chitin degradation, pigmentation and bioactivity in marine Pseudoalteromonas.</title>
        <authorList>
            <person name="Paulsen S."/>
            <person name="Gram L."/>
            <person name="Machado H."/>
        </authorList>
    </citation>
    <scope>NUCLEOTIDE SEQUENCE [LARGE SCALE GENOMIC DNA]</scope>
    <source>
        <strain evidence="4 5">S3898</strain>
    </source>
</reference>
<feature type="domain" description="Flagellar assembly protein T middle" evidence="2">
    <location>
        <begin position="109"/>
        <end position="265"/>
    </location>
</feature>
<keyword evidence="4" id="KW-0966">Cell projection</keyword>
<dbReference type="Proteomes" id="UP000291338">
    <property type="component" value="Unassembled WGS sequence"/>
</dbReference>
<dbReference type="InterPro" id="IPR038165">
    <property type="entry name" value="FlgT_C_sf"/>
</dbReference>
<keyword evidence="4" id="KW-0969">Cilium</keyword>
<accession>A0A4Q7ILV1</accession>
<name>A0A4Q7ILV1_9GAMM</name>
<gene>
    <name evidence="4" type="ORF">C1E23_13885</name>
</gene>
<protein>
    <submittedName>
        <fullName evidence="4">Flagellar biosynthesis protein FlgT</fullName>
    </submittedName>
</protein>
<dbReference type="Pfam" id="PF16548">
    <property type="entry name" value="FlgT_N"/>
    <property type="match status" value="1"/>
</dbReference>
<proteinExistence type="predicted"/>
<dbReference type="Gene3D" id="3.30.1660.40">
    <property type="entry name" value="FlgT, N-terminal domain"/>
    <property type="match status" value="1"/>
</dbReference>
<dbReference type="Gene3D" id="3.40.50.10610">
    <property type="entry name" value="ABC-type transport auxiliary lipoprotein component"/>
    <property type="match status" value="1"/>
</dbReference>
<keyword evidence="4" id="KW-0282">Flagellum</keyword>
<evidence type="ECO:0000259" key="2">
    <source>
        <dbReference type="Pfam" id="PF16539"/>
    </source>
</evidence>
<dbReference type="Pfam" id="PF16539">
    <property type="entry name" value="FlgT_M"/>
    <property type="match status" value="1"/>
</dbReference>
<dbReference type="Gene3D" id="2.40.10.410">
    <property type="entry name" value="FlgT, C-terminal domain"/>
    <property type="match status" value="1"/>
</dbReference>
<evidence type="ECO:0000313" key="4">
    <source>
        <dbReference type="EMBL" id="RZQ52499.1"/>
    </source>
</evidence>
<sequence>MKQILFITLLIISTHVRAEWFEVIGYGGIVDGNTTIARQAAVKDAITQALIFSGATVSSVQTVADGVLEQDELKIKTHGQIQHVNLINEQQQGDKYSVTLHLDIVSQQSQCIESQFNKQITVTQSQLVQPSQARLGQIFDFPKAGSQRLFNTLNERKNGVKMIPYIDKKIHVRDFFAQQFDYNASLIESLSQNSNSQFVLLSQITDITESRKMNNDYAFWQDDAYMRNFKIDFSLYDAQSKEQVWMQHYSTQGIWPFKKTDIVDVESEKFWLTDYGQKIQTIYSKLSQDLNTAVSCLETSGKILMIDQDRVVINLGKSHGLEVGQTLAIMYRSNLTAANGIQFAHQRNTIEQIVIEQVNMQSAIARNLSDRPLSNIQLNDIVKVIINEPESFTLD</sequence>
<dbReference type="InterPro" id="IPR032386">
    <property type="entry name" value="FlgT_M"/>
</dbReference>
<dbReference type="InterPro" id="IPR038180">
    <property type="entry name" value="FlgT_N_sf"/>
</dbReference>
<organism evidence="4 5">
    <name type="scientific">Pseudoalteromonas phenolica</name>
    <dbReference type="NCBI Taxonomy" id="161398"/>
    <lineage>
        <taxon>Bacteria</taxon>
        <taxon>Pseudomonadati</taxon>
        <taxon>Pseudomonadota</taxon>
        <taxon>Gammaproteobacteria</taxon>
        <taxon>Alteromonadales</taxon>
        <taxon>Pseudoalteromonadaceae</taxon>
        <taxon>Pseudoalteromonas</taxon>
    </lineage>
</organism>
<dbReference type="AlphaFoldDB" id="A0A4Q7ILV1"/>
<evidence type="ECO:0000259" key="3">
    <source>
        <dbReference type="Pfam" id="PF16548"/>
    </source>
</evidence>
<comment type="caution">
    <text evidence="4">The sequence shown here is derived from an EMBL/GenBank/DDBJ whole genome shotgun (WGS) entry which is preliminary data.</text>
</comment>
<dbReference type="InterPro" id="IPR032388">
    <property type="entry name" value="FlgT_C"/>
</dbReference>
<dbReference type="RefSeq" id="WP_130256159.1">
    <property type="nucleotide sequence ID" value="NZ_PPSX01000052.1"/>
</dbReference>